<sequence>MASLKYNQDNKFKIIQFTDLHLAGVNSNDNDKKTYENIKRTLDKESPDLVVYSGDIIDSSKKYGVNNPEESFEYFINFLNELAYPVAITFGNHDSEDQISRDDLRNMCDEKLNCHAEKNEIYLINDRENYVIEIKDADDDIKNLIFMIDSGDYEKPEYSYYAWINHDQISWFNEVNKKYGHTGSSKSDLIFQHIPLPEYWQASENIISGEFKESIAQNLEWLEKSQDLDGKPTSDLKNKIIPEYGVCSPELNSGFFTEILKSNAWGMFVGHDHDNSFDSIYKGIHLVYGQSSGYNSYGNKKGARVINLDAKSDQISTEIIFFEKI</sequence>
<dbReference type="PANTHER" id="PTHR32440:SF11">
    <property type="entry name" value="METALLOPHOSPHOESTERASE DOMAIN-CONTAINING PROTEIN"/>
    <property type="match status" value="1"/>
</dbReference>
<protein>
    <submittedName>
        <fullName evidence="2">Metallophosphoesterase</fullName>
    </submittedName>
</protein>
<organism evidence="2 3">
    <name type="scientific">Anaerococcus groningensis</name>
    <dbReference type="NCBI Taxonomy" id="3115616"/>
    <lineage>
        <taxon>Bacteria</taxon>
        <taxon>Bacillati</taxon>
        <taxon>Bacillota</taxon>
        <taxon>Tissierellia</taxon>
        <taxon>Tissierellales</taxon>
        <taxon>Peptoniphilaceae</taxon>
        <taxon>Anaerococcus</taxon>
    </lineage>
</organism>
<accession>A0ABW9N079</accession>
<dbReference type="PANTHER" id="PTHR32440">
    <property type="entry name" value="PHOSPHATASE DCR2-RELATED-RELATED"/>
    <property type="match status" value="1"/>
</dbReference>
<gene>
    <name evidence="2" type="ORF">AB9Q04_03710</name>
</gene>
<dbReference type="InterPro" id="IPR029052">
    <property type="entry name" value="Metallo-depent_PP-like"/>
</dbReference>
<evidence type="ECO:0000313" key="2">
    <source>
        <dbReference type="EMBL" id="MFO3717460.1"/>
    </source>
</evidence>
<dbReference type="EMBL" id="JBGMEG010000004">
    <property type="protein sequence ID" value="MFO3717460.1"/>
    <property type="molecule type" value="Genomic_DNA"/>
</dbReference>
<proteinExistence type="predicted"/>
<dbReference type="RefSeq" id="WP_410024033.1">
    <property type="nucleotide sequence ID" value="NZ_JBGMEG010000004.1"/>
</dbReference>
<reference evidence="2 3" key="1">
    <citation type="journal article" date="2025" name="Anaerobe">
        <title>Description of Anaerococcus kampingiae sp. nov., Anaerococcus groningensis sp. nov., Anaerococcus martiniensis sp. nov., and Anaerococcus cruorum sp. nov., isolated from human clinical specimens.</title>
        <authorList>
            <person name="Boiten K.E."/>
            <person name="Meijer J."/>
            <person name="van Wezel E.M."/>
            <person name="Veloo A.C.M."/>
        </authorList>
    </citation>
    <scope>NUCLEOTIDE SEQUENCE [LARGE SCALE GENOMIC DNA]</scope>
    <source>
        <strain evidence="2 3">ENR1011</strain>
    </source>
</reference>
<dbReference type="InterPro" id="IPR004843">
    <property type="entry name" value="Calcineurin-like_PHP"/>
</dbReference>
<evidence type="ECO:0000259" key="1">
    <source>
        <dbReference type="Pfam" id="PF00149"/>
    </source>
</evidence>
<dbReference type="Gene3D" id="3.60.21.10">
    <property type="match status" value="1"/>
</dbReference>
<comment type="caution">
    <text evidence="2">The sequence shown here is derived from an EMBL/GenBank/DDBJ whole genome shotgun (WGS) entry which is preliminary data.</text>
</comment>
<keyword evidence="3" id="KW-1185">Reference proteome</keyword>
<feature type="domain" description="Calcineurin-like phosphoesterase" evidence="1">
    <location>
        <begin position="12"/>
        <end position="201"/>
    </location>
</feature>
<dbReference type="Pfam" id="PF00149">
    <property type="entry name" value="Metallophos"/>
    <property type="match status" value="1"/>
</dbReference>
<dbReference type="SUPFAM" id="SSF56300">
    <property type="entry name" value="Metallo-dependent phosphatases"/>
    <property type="match status" value="1"/>
</dbReference>
<dbReference type="Proteomes" id="UP001637993">
    <property type="component" value="Unassembled WGS sequence"/>
</dbReference>
<name>A0ABW9N079_9FIRM</name>
<evidence type="ECO:0000313" key="3">
    <source>
        <dbReference type="Proteomes" id="UP001637993"/>
    </source>
</evidence>